<evidence type="ECO:0000256" key="11">
    <source>
        <dbReference type="ARBA" id="ARBA00022908"/>
    </source>
</evidence>
<dbReference type="Gene3D" id="1.10.340.70">
    <property type="match status" value="1"/>
</dbReference>
<dbReference type="Pfam" id="PF00078">
    <property type="entry name" value="RVT_1"/>
    <property type="match status" value="1"/>
</dbReference>
<evidence type="ECO:0000259" key="19">
    <source>
        <dbReference type="PROSITE" id="PS50878"/>
    </source>
</evidence>
<keyword evidence="2" id="KW-0645">Protease</keyword>
<feature type="domain" description="Integrase catalytic" evidence="20">
    <location>
        <begin position="1169"/>
        <end position="1332"/>
    </location>
</feature>
<dbReference type="GO" id="GO:0015074">
    <property type="term" value="P:DNA integration"/>
    <property type="evidence" value="ECO:0007669"/>
    <property type="project" value="UniProtKB-KW"/>
</dbReference>
<dbReference type="InterPro" id="IPR001584">
    <property type="entry name" value="Integrase_cat-core"/>
</dbReference>
<dbReference type="GO" id="GO:0003964">
    <property type="term" value="F:RNA-directed DNA polymerase activity"/>
    <property type="evidence" value="ECO:0007669"/>
    <property type="project" value="UniProtKB-KW"/>
</dbReference>
<dbReference type="Gene3D" id="3.30.70.270">
    <property type="match status" value="2"/>
</dbReference>
<keyword evidence="7" id="KW-0064">Aspartyl protease</keyword>
<dbReference type="CDD" id="cd01647">
    <property type="entry name" value="RT_LTR"/>
    <property type="match status" value="1"/>
</dbReference>
<dbReference type="FunFam" id="3.10.10.10:FF:000007">
    <property type="entry name" value="Retrovirus-related Pol polyprotein from transposon 17.6-like Protein"/>
    <property type="match status" value="1"/>
</dbReference>
<dbReference type="InterPro" id="IPR043502">
    <property type="entry name" value="DNA/RNA_pol_sf"/>
</dbReference>
<evidence type="ECO:0000256" key="7">
    <source>
        <dbReference type="ARBA" id="ARBA00022750"/>
    </source>
</evidence>
<dbReference type="SUPFAM" id="SSF56672">
    <property type="entry name" value="DNA/RNA polymerases"/>
    <property type="match status" value="1"/>
</dbReference>
<keyword evidence="12" id="KW-0695">RNA-directed DNA polymerase</keyword>
<reference evidence="21" key="1">
    <citation type="journal article" date="2023" name="bioRxiv">
        <title>Improved chromosome-level genome assembly for marigold (Tagetes erecta).</title>
        <authorList>
            <person name="Jiang F."/>
            <person name="Yuan L."/>
            <person name="Wang S."/>
            <person name="Wang H."/>
            <person name="Xu D."/>
            <person name="Wang A."/>
            <person name="Fan W."/>
        </authorList>
    </citation>
    <scope>NUCLEOTIDE SEQUENCE</scope>
    <source>
        <strain evidence="21">WSJ</strain>
        <tissue evidence="21">Leaf</tissue>
    </source>
</reference>
<evidence type="ECO:0000313" key="22">
    <source>
        <dbReference type="Proteomes" id="UP001229421"/>
    </source>
</evidence>
<evidence type="ECO:0000256" key="4">
    <source>
        <dbReference type="ARBA" id="ARBA00022695"/>
    </source>
</evidence>
<dbReference type="PROSITE" id="PS50994">
    <property type="entry name" value="INTEGRASE"/>
    <property type="match status" value="1"/>
</dbReference>
<feature type="region of interest" description="Disordered" evidence="17">
    <location>
        <begin position="1"/>
        <end position="47"/>
    </location>
</feature>
<keyword evidence="22" id="KW-1185">Reference proteome</keyword>
<dbReference type="InterPro" id="IPR012337">
    <property type="entry name" value="RNaseH-like_sf"/>
</dbReference>
<keyword evidence="13" id="KW-0239">DNA-directed DNA polymerase</keyword>
<feature type="domain" description="CCHC-type" evidence="18">
    <location>
        <begin position="379"/>
        <end position="395"/>
    </location>
</feature>
<dbReference type="EMBL" id="JAUHHV010000003">
    <property type="protein sequence ID" value="KAK1430270.1"/>
    <property type="molecule type" value="Genomic_DNA"/>
</dbReference>
<keyword evidence="4" id="KW-0548">Nucleotidyltransferase</keyword>
<dbReference type="GO" id="GO:0008270">
    <property type="term" value="F:zinc ion binding"/>
    <property type="evidence" value="ECO:0007669"/>
    <property type="project" value="UniProtKB-KW"/>
</dbReference>
<keyword evidence="3" id="KW-0808">Transferase</keyword>
<dbReference type="Gene3D" id="2.40.70.10">
    <property type="entry name" value="Acid Proteases"/>
    <property type="match status" value="1"/>
</dbReference>
<dbReference type="InterPro" id="IPR041373">
    <property type="entry name" value="RT_RNaseH"/>
</dbReference>
<dbReference type="InterPro" id="IPR036875">
    <property type="entry name" value="Znf_CCHC_sf"/>
</dbReference>
<dbReference type="Gene3D" id="4.10.60.10">
    <property type="entry name" value="Zinc finger, CCHC-type"/>
    <property type="match status" value="1"/>
</dbReference>
<dbReference type="Pfam" id="PF03732">
    <property type="entry name" value="Retrotrans_gag"/>
    <property type="match status" value="1"/>
</dbReference>
<dbReference type="Gene3D" id="3.30.420.10">
    <property type="entry name" value="Ribonuclease H-like superfamily/Ribonuclease H"/>
    <property type="match status" value="2"/>
</dbReference>
<evidence type="ECO:0000256" key="9">
    <source>
        <dbReference type="ARBA" id="ARBA00022801"/>
    </source>
</evidence>
<dbReference type="PANTHER" id="PTHR37984">
    <property type="entry name" value="PROTEIN CBG26694"/>
    <property type="match status" value="1"/>
</dbReference>
<feature type="region of interest" description="Disordered" evidence="17">
    <location>
        <begin position="62"/>
        <end position="96"/>
    </location>
</feature>
<dbReference type="SUPFAM" id="SSF53098">
    <property type="entry name" value="Ribonuclease H-like"/>
    <property type="match status" value="1"/>
</dbReference>
<evidence type="ECO:0000256" key="12">
    <source>
        <dbReference type="ARBA" id="ARBA00022918"/>
    </source>
</evidence>
<comment type="caution">
    <text evidence="21">The sequence shown here is derived from an EMBL/GenBank/DDBJ whole genome shotgun (WGS) entry which is preliminary data.</text>
</comment>
<dbReference type="InterPro" id="IPR021109">
    <property type="entry name" value="Peptidase_aspartic_dom_sf"/>
</dbReference>
<feature type="compositionally biased region" description="Basic and acidic residues" evidence="17">
    <location>
        <begin position="26"/>
        <end position="41"/>
    </location>
</feature>
<dbReference type="Pfam" id="PF17917">
    <property type="entry name" value="RT_RNaseH"/>
    <property type="match status" value="1"/>
</dbReference>
<feature type="domain" description="Reverse transcriptase" evidence="19">
    <location>
        <begin position="647"/>
        <end position="826"/>
    </location>
</feature>
<dbReference type="Pfam" id="PF00098">
    <property type="entry name" value="zf-CCHC"/>
    <property type="match status" value="1"/>
</dbReference>
<name>A0AAD8L2R9_TARER</name>
<dbReference type="SMART" id="SM00343">
    <property type="entry name" value="ZnF_C2HC"/>
    <property type="match status" value="2"/>
</dbReference>
<keyword evidence="16" id="KW-0863">Zinc-finger</keyword>
<dbReference type="GO" id="GO:0006508">
    <property type="term" value="P:proteolysis"/>
    <property type="evidence" value="ECO:0007669"/>
    <property type="project" value="UniProtKB-KW"/>
</dbReference>
<feature type="domain" description="CCHC-type" evidence="18">
    <location>
        <begin position="357"/>
        <end position="372"/>
    </location>
</feature>
<evidence type="ECO:0000256" key="13">
    <source>
        <dbReference type="ARBA" id="ARBA00022932"/>
    </source>
</evidence>
<evidence type="ECO:0000256" key="3">
    <source>
        <dbReference type="ARBA" id="ARBA00022679"/>
    </source>
</evidence>
<keyword evidence="15" id="KW-0233">DNA recombination</keyword>
<evidence type="ECO:0000256" key="15">
    <source>
        <dbReference type="ARBA" id="ARBA00023172"/>
    </source>
</evidence>
<evidence type="ECO:0000256" key="5">
    <source>
        <dbReference type="ARBA" id="ARBA00022722"/>
    </source>
</evidence>
<keyword evidence="8" id="KW-0255">Endonuclease</keyword>
<dbReference type="CDD" id="cd09274">
    <property type="entry name" value="RNase_HI_RT_Ty3"/>
    <property type="match status" value="1"/>
</dbReference>
<keyword evidence="6" id="KW-0479">Metal-binding</keyword>
<evidence type="ECO:0000313" key="21">
    <source>
        <dbReference type="EMBL" id="KAK1430270.1"/>
    </source>
</evidence>
<keyword evidence="5" id="KW-0540">Nuclease</keyword>
<organism evidence="21 22">
    <name type="scientific">Tagetes erecta</name>
    <name type="common">African marigold</name>
    <dbReference type="NCBI Taxonomy" id="13708"/>
    <lineage>
        <taxon>Eukaryota</taxon>
        <taxon>Viridiplantae</taxon>
        <taxon>Streptophyta</taxon>
        <taxon>Embryophyta</taxon>
        <taxon>Tracheophyta</taxon>
        <taxon>Spermatophyta</taxon>
        <taxon>Magnoliopsida</taxon>
        <taxon>eudicotyledons</taxon>
        <taxon>Gunneridae</taxon>
        <taxon>Pentapetalae</taxon>
        <taxon>asterids</taxon>
        <taxon>campanulids</taxon>
        <taxon>Asterales</taxon>
        <taxon>Asteraceae</taxon>
        <taxon>Asteroideae</taxon>
        <taxon>Heliantheae alliance</taxon>
        <taxon>Tageteae</taxon>
        <taxon>Tagetes</taxon>
    </lineage>
</organism>
<keyword evidence="14" id="KW-0238">DNA-binding</keyword>
<dbReference type="Proteomes" id="UP001229421">
    <property type="component" value="Unassembled WGS sequence"/>
</dbReference>
<dbReference type="PROSITE" id="PS50158">
    <property type="entry name" value="ZF_CCHC"/>
    <property type="match status" value="2"/>
</dbReference>
<dbReference type="InterPro" id="IPR000477">
    <property type="entry name" value="RT_dom"/>
</dbReference>
<dbReference type="GO" id="GO:0006310">
    <property type="term" value="P:DNA recombination"/>
    <property type="evidence" value="ECO:0007669"/>
    <property type="project" value="UniProtKB-KW"/>
</dbReference>
<dbReference type="EC" id="2.7.7.49" evidence="1"/>
<evidence type="ECO:0000256" key="10">
    <source>
        <dbReference type="ARBA" id="ARBA00022842"/>
    </source>
</evidence>
<dbReference type="InterPro" id="IPR001878">
    <property type="entry name" value="Znf_CCHC"/>
</dbReference>
<dbReference type="InterPro" id="IPR056924">
    <property type="entry name" value="SH3_Tf2-1"/>
</dbReference>
<dbReference type="Pfam" id="PF08284">
    <property type="entry name" value="RVP_2"/>
    <property type="match status" value="1"/>
</dbReference>
<dbReference type="Pfam" id="PF17921">
    <property type="entry name" value="Integrase_H2C2"/>
    <property type="match status" value="1"/>
</dbReference>
<protein>
    <recommendedName>
        <fullName evidence="1">RNA-directed DNA polymerase</fullName>
        <ecNumber evidence="1">2.7.7.49</ecNumber>
    </recommendedName>
</protein>
<dbReference type="SUPFAM" id="SSF57756">
    <property type="entry name" value="Retrovirus zinc finger-like domains"/>
    <property type="match status" value="1"/>
</dbReference>
<dbReference type="CDD" id="cd00303">
    <property type="entry name" value="retropepsin_like"/>
    <property type="match status" value="1"/>
</dbReference>
<dbReference type="SUPFAM" id="SSF50630">
    <property type="entry name" value="Acid proteases"/>
    <property type="match status" value="1"/>
</dbReference>
<dbReference type="Pfam" id="PF24626">
    <property type="entry name" value="SH3_Tf2-1"/>
    <property type="match status" value="1"/>
</dbReference>
<dbReference type="InterPro" id="IPR050951">
    <property type="entry name" value="Retrovirus_Pol_polyprotein"/>
</dbReference>
<keyword evidence="9" id="KW-0378">Hydrolase</keyword>
<dbReference type="InterPro" id="IPR036397">
    <property type="entry name" value="RNaseH_sf"/>
</dbReference>
<evidence type="ECO:0000256" key="17">
    <source>
        <dbReference type="SAM" id="MobiDB-lite"/>
    </source>
</evidence>
<dbReference type="InterPro" id="IPR005162">
    <property type="entry name" value="Retrotrans_gag_dom"/>
</dbReference>
<dbReference type="GO" id="GO:0004190">
    <property type="term" value="F:aspartic-type endopeptidase activity"/>
    <property type="evidence" value="ECO:0007669"/>
    <property type="project" value="UniProtKB-KW"/>
</dbReference>
<dbReference type="PROSITE" id="PS50878">
    <property type="entry name" value="RT_POL"/>
    <property type="match status" value="1"/>
</dbReference>
<evidence type="ECO:0000256" key="16">
    <source>
        <dbReference type="PROSITE-ProRule" id="PRU00047"/>
    </source>
</evidence>
<evidence type="ECO:0000259" key="18">
    <source>
        <dbReference type="PROSITE" id="PS50158"/>
    </source>
</evidence>
<dbReference type="PANTHER" id="PTHR37984:SF5">
    <property type="entry name" value="PROTEIN NYNRIN-LIKE"/>
    <property type="match status" value="1"/>
</dbReference>
<evidence type="ECO:0000256" key="14">
    <source>
        <dbReference type="ARBA" id="ARBA00023125"/>
    </source>
</evidence>
<keyword evidence="16" id="KW-0862">Zinc</keyword>
<dbReference type="FunFam" id="3.30.70.270:FF:000020">
    <property type="entry name" value="Transposon Tf2-6 polyprotein-like Protein"/>
    <property type="match status" value="1"/>
</dbReference>
<evidence type="ECO:0000256" key="1">
    <source>
        <dbReference type="ARBA" id="ARBA00012493"/>
    </source>
</evidence>
<evidence type="ECO:0000259" key="20">
    <source>
        <dbReference type="PROSITE" id="PS50994"/>
    </source>
</evidence>
<evidence type="ECO:0000256" key="6">
    <source>
        <dbReference type="ARBA" id="ARBA00022723"/>
    </source>
</evidence>
<dbReference type="GO" id="GO:0003677">
    <property type="term" value="F:DNA binding"/>
    <property type="evidence" value="ECO:0007669"/>
    <property type="project" value="UniProtKB-KW"/>
</dbReference>
<dbReference type="InterPro" id="IPR041588">
    <property type="entry name" value="Integrase_H2C2"/>
</dbReference>
<evidence type="ECO:0000256" key="8">
    <source>
        <dbReference type="ARBA" id="ARBA00022759"/>
    </source>
</evidence>
<proteinExistence type="predicted"/>
<dbReference type="FunFam" id="3.30.420.10:FF:000032">
    <property type="entry name" value="Retrovirus-related Pol polyprotein from transposon 297-like Protein"/>
    <property type="match status" value="1"/>
</dbReference>
<sequence>MAKRRERKHDVTQQDDADNQTQDSSSNHEDETKDSNNEDSRIQQLIADAIAKAIPTITAYVNAERDKEKEEENGEDEESQGNGKDEADKKEKREERTSGAYKAFMACKPTEYYGDEGATGTIRWLEEMEAVLDISDCLEKNKVRFATHSLKKGALAWWNTLLQTRGRDAVTRMKWEEFKTLMIERYCPINEIEKMEAEFLRLEMKGNEHLEYTNRFNELARLVPHLVTPESKRIGRYVWGLSPKIRGMTRAAKPRTFQETVEISGALNDETIRCEGPKTFEGAGVKRKWEGNRPTYGGVGNNMVGTWNDPNKKPMTERKPYLGNAPWCAKCQRHHNGDCKARTNNQPQRGTAKGNVCYKCNRTGHFARECKSTTTATLKCHECGDPGHIRPNCPKLKAKKPAVGRPKGRAFVMNVEEAREEPDVVTGMFLVNNHYAYVLFDTGASKSFVSRSFRPKIEIRSTRIEHPYTIEIANGTIMKVDETIKGCTLELDDCKFTIDLMTVELGGFDVVVGMDWLAENKAEIVCHKRLLKIPLHGGKTLIVYGEKPEQRVKLVSCAKAHRSLQRGCMAYLAYVISSEKDERRIEEVPVVSDFADVFPDELPGLPPHRQVEFRIDLVPGAAPIAKSPYRLAPSEMQELMVQLQDLTDKGFIRPSYSPWGAPVLFVKKKDGTMRMCINYRDLNKVTIKNRYPLPRIDDLFDQLQGANYFSKIDLRSGYHQLRINEGDVPKTAFRTRYGHYEFLVMPFGLTNAPAVFMDLMNRVCKPYLDKFVIVFIDDILIYSKSKEDHEEHLRLMLGLLKEEKLYAKFSKCEFWMREVQFLGHIVSEKGIQVDPTKIEAVKRWEAPKTPTEIRQFLGLAGYYRRFIENFSKIARPLTTLTQKKIKFEWGEKQQEAFETLKQKLCSAPILSLPDGTDDFTVYCDASHQGLGCVLMQRNKVIAYASRQLKEHEKNYTTHDLELGAVVFALKIWRHYLYGTKCVVYTDHKSLQHIFDQKMLNMRQRRWVELLNDYDCEIKYHPGKANVVADALSRKERAKPLRVRALRMTIQPELISSIRDNQGKALEDGNLQKEELVGMEKQLTKDGDGILRFDGRKWIPVLGELRTRVLDEAHKSKYSIHPGNDKMYNDLRENYWWPGMKKDVATYVRKCLTCSKVKAEHQKPSGMLQQPEIPGWKWEQIAMDFITKLPRTARGHDAIWVIVDRLTKSTHFLAIREDFTLERLARLYVDEIVTRHGVPVSIISDRDSRFTSRFWQSFQKAMGTRLDLSTAYHPQTDGQSERTIQTLEDMLRACVLDFGGSWDTHLPLVEFSYNNSYQASIKMAPFEALYGRKCRSPLCWAEVGDVQLTGPEIVQETTDKIFKIKERLVTARSRQKSYADKRRKPLEFAVDDRVMLKVSPWKGAVRFGKKGKLSPRYVGPFRIIERVGPVAYRLELPDELGNVHDTFHISNLKKCLSDESLVIPLREIRIDDKMYFVEEPVEVMDRQEKRLKRSRIPIVKVRWNSRYGPEFTWEREDEMKRKYPHLFVQNNDVEENNREPQVAIN</sequence>
<keyword evidence="11" id="KW-0229">DNA integration</keyword>
<gene>
    <name evidence="21" type="ORF">QVD17_12899</name>
</gene>
<accession>A0AAD8L2R9</accession>
<dbReference type="GO" id="GO:0003887">
    <property type="term" value="F:DNA-directed DNA polymerase activity"/>
    <property type="evidence" value="ECO:0007669"/>
    <property type="project" value="UniProtKB-KW"/>
</dbReference>
<keyword evidence="10" id="KW-0460">Magnesium</keyword>
<dbReference type="Gene3D" id="3.10.10.10">
    <property type="entry name" value="HIV Type 1 Reverse Transcriptase, subunit A, domain 1"/>
    <property type="match status" value="1"/>
</dbReference>
<evidence type="ECO:0000256" key="2">
    <source>
        <dbReference type="ARBA" id="ARBA00022670"/>
    </source>
</evidence>
<dbReference type="GO" id="GO:0004519">
    <property type="term" value="F:endonuclease activity"/>
    <property type="evidence" value="ECO:0007669"/>
    <property type="project" value="UniProtKB-KW"/>
</dbReference>
<dbReference type="InterPro" id="IPR043128">
    <property type="entry name" value="Rev_trsase/Diguanyl_cyclase"/>
</dbReference>
<feature type="compositionally biased region" description="Basic and acidic residues" evidence="17">
    <location>
        <begin position="83"/>
        <end position="96"/>
    </location>
</feature>